<feature type="chain" id="PRO_5003671662" description="PsbP C-terminal domain-containing protein" evidence="1">
    <location>
        <begin position="24"/>
        <end position="221"/>
    </location>
</feature>
<keyword evidence="3" id="KW-1185">Reference proteome</keyword>
<feature type="signal peptide" evidence="1">
    <location>
        <begin position="1"/>
        <end position="23"/>
    </location>
</feature>
<evidence type="ECO:0000313" key="2">
    <source>
        <dbReference type="EMBL" id="GAB60932.1"/>
    </source>
</evidence>
<dbReference type="AlphaFoldDB" id="I3IGT7"/>
<accession>I3IGT7</accession>
<dbReference type="EMBL" id="BAFH01000002">
    <property type="protein sequence ID" value="GAB60932.1"/>
    <property type="molecule type" value="Genomic_DNA"/>
</dbReference>
<evidence type="ECO:0000313" key="3">
    <source>
        <dbReference type="Proteomes" id="UP000002985"/>
    </source>
</evidence>
<evidence type="ECO:0008006" key="4">
    <source>
        <dbReference type="Google" id="ProtNLM"/>
    </source>
</evidence>
<organism evidence="2 3">
    <name type="scientific">Candidatus Jettenia caeni</name>
    <dbReference type="NCBI Taxonomy" id="247490"/>
    <lineage>
        <taxon>Bacteria</taxon>
        <taxon>Pseudomonadati</taxon>
        <taxon>Planctomycetota</taxon>
        <taxon>Candidatus Brocadiia</taxon>
        <taxon>Candidatus Brocadiales</taxon>
        <taxon>Candidatus Brocadiaceae</taxon>
        <taxon>Candidatus Jettenia</taxon>
    </lineage>
</organism>
<protein>
    <recommendedName>
        <fullName evidence="4">PsbP C-terminal domain-containing protein</fullName>
    </recommendedName>
</protein>
<evidence type="ECO:0000256" key="1">
    <source>
        <dbReference type="SAM" id="SignalP"/>
    </source>
</evidence>
<comment type="caution">
    <text evidence="2">The sequence shown here is derived from an EMBL/GenBank/DDBJ whole genome shotgun (WGS) entry which is preliminary data.</text>
</comment>
<dbReference type="Proteomes" id="UP000002985">
    <property type="component" value="Unassembled WGS sequence"/>
</dbReference>
<proteinExistence type="predicted"/>
<reference evidence="2 3" key="1">
    <citation type="journal article" date="2012" name="FEBS Lett.">
        <title>Anammox organism KSU-1 expresses a NirK-type copper-containing nitrite reductase instead of a NirS-type with cytochrome cd1.</title>
        <authorList>
            <person name="Hira D."/>
            <person name="Toh H."/>
            <person name="Migita C.T."/>
            <person name="Okubo H."/>
            <person name="Nishiyama T."/>
            <person name="Hattori M."/>
            <person name="Furukawa K."/>
            <person name="Fujii T."/>
        </authorList>
    </citation>
    <scope>NUCLEOTIDE SEQUENCE [LARGE SCALE GENOMIC DNA]</scope>
</reference>
<sequence>MRLWHTIVLTLILHFSQSITPLAAQTSWITYRNEDLRFRFLYPPDWYCGTARGPNVKATLFPPGSKPRANCNIVVRSNPDTKGTNQSTLNDAISSTTLTELNWMEMMGQKWPDFRLVESKHVKVDNQPAFYAVVEYSHQTVDRKTYIKGIILTTFTPGHTWIFGCVGKGDTPSEGQQSFVYWRPTFERILGSLVFESRFDPANAESTTQTRRSKKADELFK</sequence>
<name>I3IGT7_9BACT</name>
<gene>
    <name evidence="2" type="ORF">KSU1_B0075</name>
</gene>
<keyword evidence="1" id="KW-0732">Signal</keyword>